<feature type="non-terminal residue" evidence="1">
    <location>
        <position position="1"/>
    </location>
</feature>
<evidence type="ECO:0000313" key="1">
    <source>
        <dbReference type="EMBL" id="AYV79853.1"/>
    </source>
</evidence>
<proteinExistence type="predicted"/>
<organism evidence="1">
    <name type="scientific">Faunusvirus sp</name>
    <dbReference type="NCBI Taxonomy" id="2487766"/>
    <lineage>
        <taxon>Viruses</taxon>
        <taxon>Varidnaviria</taxon>
        <taxon>Bamfordvirae</taxon>
        <taxon>Nucleocytoviricota</taxon>
        <taxon>Megaviricetes</taxon>
        <taxon>Imitervirales</taxon>
        <taxon>Mimiviridae</taxon>
    </lineage>
</organism>
<sequence length="40" mass="4561">DTIIDAMNDASPANVLYRSFHTTYAVELVDIICDFILLRM</sequence>
<protein>
    <submittedName>
        <fullName evidence="1">Uncharacterized protein</fullName>
    </submittedName>
</protein>
<dbReference type="EMBL" id="MK072195">
    <property type="protein sequence ID" value="AYV79853.1"/>
    <property type="molecule type" value="Genomic_DNA"/>
</dbReference>
<gene>
    <name evidence="1" type="ORF">Faunusvirus64_6</name>
</gene>
<accession>A0A3G5A1X3</accession>
<reference evidence="1" key="1">
    <citation type="submission" date="2018-10" db="EMBL/GenBank/DDBJ databases">
        <title>Hidden diversity of soil giant viruses.</title>
        <authorList>
            <person name="Schulz F."/>
            <person name="Alteio L."/>
            <person name="Goudeau D."/>
            <person name="Ryan E.M."/>
            <person name="Malmstrom R.R."/>
            <person name="Blanchard J."/>
            <person name="Woyke T."/>
        </authorList>
    </citation>
    <scope>NUCLEOTIDE SEQUENCE</scope>
    <source>
        <strain evidence="1">FNV1</strain>
    </source>
</reference>
<name>A0A3G5A1X3_9VIRU</name>